<proteinExistence type="predicted"/>
<dbReference type="OrthoDB" id="5450301at2759"/>
<evidence type="ECO:0000313" key="3">
    <source>
        <dbReference type="Proteomes" id="UP000244722"/>
    </source>
</evidence>
<sequence length="188" mass="21119">MSYSSNEGMSGHSVPIDRGISPSSGNEGTIPQSPNSSCILLQALLDPANANTRPAPLACPVSGCSSVFQKKAPHGYLWRHLKRPRADGRTGDEKDACENLHRIEHDRLLSTRLNPAERKREAREVKVEKRLRTTEFELRARSMGITEDALVAQKVKFWEEMWVAKQNGEDIEKLKYDALVLLDFFTNS</sequence>
<organism evidence="2 3">
    <name type="scientific">Tuber borchii</name>
    <name type="common">White truffle</name>
    <dbReference type="NCBI Taxonomy" id="42251"/>
    <lineage>
        <taxon>Eukaryota</taxon>
        <taxon>Fungi</taxon>
        <taxon>Dikarya</taxon>
        <taxon>Ascomycota</taxon>
        <taxon>Pezizomycotina</taxon>
        <taxon>Pezizomycetes</taxon>
        <taxon>Pezizales</taxon>
        <taxon>Tuberaceae</taxon>
        <taxon>Tuber</taxon>
    </lineage>
</organism>
<keyword evidence="3" id="KW-1185">Reference proteome</keyword>
<evidence type="ECO:0000256" key="1">
    <source>
        <dbReference type="SAM" id="MobiDB-lite"/>
    </source>
</evidence>
<dbReference type="EMBL" id="NESQ01000050">
    <property type="protein sequence ID" value="PUU81129.1"/>
    <property type="molecule type" value="Genomic_DNA"/>
</dbReference>
<reference evidence="2 3" key="1">
    <citation type="submission" date="2017-04" db="EMBL/GenBank/DDBJ databases">
        <title>Draft genome sequence of Tuber borchii Vittad., a whitish edible truffle.</title>
        <authorList>
            <consortium name="DOE Joint Genome Institute"/>
            <person name="Murat C."/>
            <person name="Kuo A."/>
            <person name="Barry K.W."/>
            <person name="Clum A."/>
            <person name="Dockter R.B."/>
            <person name="Fauchery L."/>
            <person name="Iotti M."/>
            <person name="Kohler A."/>
            <person name="Labutti K."/>
            <person name="Lindquist E.A."/>
            <person name="Lipzen A."/>
            <person name="Ohm R.A."/>
            <person name="Wang M."/>
            <person name="Grigoriev I.V."/>
            <person name="Zambonelli A."/>
            <person name="Martin F.M."/>
        </authorList>
    </citation>
    <scope>NUCLEOTIDE SEQUENCE [LARGE SCALE GENOMIC DNA]</scope>
    <source>
        <strain evidence="2 3">Tbo3840</strain>
    </source>
</reference>
<name>A0A2T7A056_TUBBO</name>
<comment type="caution">
    <text evidence="2">The sequence shown here is derived from an EMBL/GenBank/DDBJ whole genome shotgun (WGS) entry which is preliminary data.</text>
</comment>
<accession>A0A2T7A056</accession>
<protein>
    <submittedName>
        <fullName evidence="2">Uncharacterized protein</fullName>
    </submittedName>
</protein>
<feature type="region of interest" description="Disordered" evidence="1">
    <location>
        <begin position="1"/>
        <end position="33"/>
    </location>
</feature>
<dbReference type="AlphaFoldDB" id="A0A2T7A056"/>
<feature type="compositionally biased region" description="Polar residues" evidence="1">
    <location>
        <begin position="21"/>
        <end position="33"/>
    </location>
</feature>
<gene>
    <name evidence="2" type="ORF">B9Z19DRAFT_1191398</name>
</gene>
<dbReference type="Proteomes" id="UP000244722">
    <property type="component" value="Unassembled WGS sequence"/>
</dbReference>
<evidence type="ECO:0000313" key="2">
    <source>
        <dbReference type="EMBL" id="PUU81129.1"/>
    </source>
</evidence>